<dbReference type="Gene3D" id="3.40.630.30">
    <property type="match status" value="1"/>
</dbReference>
<accession>A0ABW3EYY2</accession>
<organism evidence="1 2">
    <name type="scientific">Actinomadura sediminis</name>
    <dbReference type="NCBI Taxonomy" id="1038904"/>
    <lineage>
        <taxon>Bacteria</taxon>
        <taxon>Bacillati</taxon>
        <taxon>Actinomycetota</taxon>
        <taxon>Actinomycetes</taxon>
        <taxon>Streptosporangiales</taxon>
        <taxon>Thermomonosporaceae</taxon>
        <taxon>Actinomadura</taxon>
    </lineage>
</organism>
<evidence type="ECO:0000313" key="2">
    <source>
        <dbReference type="Proteomes" id="UP001596972"/>
    </source>
</evidence>
<sequence>MTLTHWPLYGLVLRTPRLELRLPDLRESDATGDLAAEGVHDPATMPFLTPWTDAPPAERARAHVQFHWRQLVDVEIRGLAPCLPFFGV</sequence>
<evidence type="ECO:0000313" key="1">
    <source>
        <dbReference type="EMBL" id="MFD0904794.1"/>
    </source>
</evidence>
<gene>
    <name evidence="1" type="ORF">ACFQ11_30740</name>
</gene>
<protein>
    <submittedName>
        <fullName evidence="1">Uncharacterized protein</fullName>
    </submittedName>
</protein>
<dbReference type="RefSeq" id="WP_378305024.1">
    <property type="nucleotide sequence ID" value="NZ_JBHTJA010000099.1"/>
</dbReference>
<keyword evidence="2" id="KW-1185">Reference proteome</keyword>
<proteinExistence type="predicted"/>
<reference evidence="2" key="1">
    <citation type="journal article" date="2019" name="Int. J. Syst. Evol. Microbiol.">
        <title>The Global Catalogue of Microorganisms (GCM) 10K type strain sequencing project: providing services to taxonomists for standard genome sequencing and annotation.</title>
        <authorList>
            <consortium name="The Broad Institute Genomics Platform"/>
            <consortium name="The Broad Institute Genome Sequencing Center for Infectious Disease"/>
            <person name="Wu L."/>
            <person name="Ma J."/>
        </authorList>
    </citation>
    <scope>NUCLEOTIDE SEQUENCE [LARGE SCALE GENOMIC DNA]</scope>
    <source>
        <strain evidence="2">JCM 31202</strain>
    </source>
</reference>
<dbReference type="EMBL" id="JBHTJA010000099">
    <property type="protein sequence ID" value="MFD0904794.1"/>
    <property type="molecule type" value="Genomic_DNA"/>
</dbReference>
<comment type="caution">
    <text evidence="1">The sequence shown here is derived from an EMBL/GenBank/DDBJ whole genome shotgun (WGS) entry which is preliminary data.</text>
</comment>
<dbReference type="Proteomes" id="UP001596972">
    <property type="component" value="Unassembled WGS sequence"/>
</dbReference>
<name>A0ABW3EYY2_9ACTN</name>